<comment type="caution">
    <text evidence="1">The sequence shown here is derived from an EMBL/GenBank/DDBJ whole genome shotgun (WGS) entry which is preliminary data.</text>
</comment>
<dbReference type="AlphaFoldDB" id="A0A316GJM3"/>
<evidence type="ECO:0000313" key="2">
    <source>
        <dbReference type="Proteomes" id="UP000245708"/>
    </source>
</evidence>
<sequence length="123" mass="13344">MQHVDDYQKAIVREAAASELEYVRKLGTRNDLILACANPGAFEAVLYIMCAGEGGAPVYNAVESVESRFSSPSGIIGRLRAMRAGGLFEERAGRKRSQVCLVPSERLLSQLGPVLLSKYAGNR</sequence>
<accession>A0A316GJM3</accession>
<name>A0A316GJM3_9RHOB</name>
<evidence type="ECO:0000313" key="1">
    <source>
        <dbReference type="EMBL" id="PWK61318.1"/>
    </source>
</evidence>
<protein>
    <recommendedName>
        <fullName evidence="3">Transcriptional regulator</fullName>
    </recommendedName>
</protein>
<dbReference type="Proteomes" id="UP000245708">
    <property type="component" value="Unassembled WGS sequence"/>
</dbReference>
<organism evidence="1 2">
    <name type="scientific">Roseicyclus mahoneyensis</name>
    <dbReference type="NCBI Taxonomy" id="164332"/>
    <lineage>
        <taxon>Bacteria</taxon>
        <taxon>Pseudomonadati</taxon>
        <taxon>Pseudomonadota</taxon>
        <taxon>Alphaproteobacteria</taxon>
        <taxon>Rhodobacterales</taxon>
        <taxon>Roseobacteraceae</taxon>
        <taxon>Roseicyclus</taxon>
    </lineage>
</organism>
<proteinExistence type="predicted"/>
<reference evidence="1 2" key="1">
    <citation type="submission" date="2018-05" db="EMBL/GenBank/DDBJ databases">
        <title>Genomic Encyclopedia of Type Strains, Phase IV (KMG-IV): sequencing the most valuable type-strain genomes for metagenomic binning, comparative biology and taxonomic classification.</title>
        <authorList>
            <person name="Goeker M."/>
        </authorList>
    </citation>
    <scope>NUCLEOTIDE SEQUENCE [LARGE SCALE GENOMIC DNA]</scope>
    <source>
        <strain evidence="1 2">DSM 16097</strain>
    </source>
</reference>
<dbReference type="EMBL" id="QGGW01000002">
    <property type="protein sequence ID" value="PWK61318.1"/>
    <property type="molecule type" value="Genomic_DNA"/>
</dbReference>
<gene>
    <name evidence="1" type="ORF">C7455_1023</name>
</gene>
<evidence type="ECO:0008006" key="3">
    <source>
        <dbReference type="Google" id="ProtNLM"/>
    </source>
</evidence>
<dbReference type="RefSeq" id="WP_146199929.1">
    <property type="nucleotide sequence ID" value="NZ_QGGW01000002.1"/>
</dbReference>
<keyword evidence="2" id="KW-1185">Reference proteome</keyword>